<evidence type="ECO:0000313" key="2">
    <source>
        <dbReference type="EMBL" id="KAF6397075.1"/>
    </source>
</evidence>
<comment type="caution">
    <text evidence="2">The sequence shown here is derived from an EMBL/GenBank/DDBJ whole genome shotgun (WGS) entry which is preliminary data.</text>
</comment>
<dbReference type="EMBL" id="JACASE010000017">
    <property type="protein sequence ID" value="KAF6397075.1"/>
    <property type="molecule type" value="Genomic_DNA"/>
</dbReference>
<feature type="compositionally biased region" description="Gly residues" evidence="1">
    <location>
        <begin position="190"/>
        <end position="201"/>
    </location>
</feature>
<gene>
    <name evidence="2" type="ORF">HJG63_009742</name>
</gene>
<dbReference type="AlphaFoldDB" id="A0A7J8BF55"/>
<evidence type="ECO:0000313" key="3">
    <source>
        <dbReference type="Proteomes" id="UP000593571"/>
    </source>
</evidence>
<dbReference type="Proteomes" id="UP000593571">
    <property type="component" value="Unassembled WGS sequence"/>
</dbReference>
<proteinExistence type="predicted"/>
<organism evidence="2 3">
    <name type="scientific">Rousettus aegyptiacus</name>
    <name type="common">Egyptian fruit bat</name>
    <name type="synonym">Pteropus aegyptiacus</name>
    <dbReference type="NCBI Taxonomy" id="9407"/>
    <lineage>
        <taxon>Eukaryota</taxon>
        <taxon>Metazoa</taxon>
        <taxon>Chordata</taxon>
        <taxon>Craniata</taxon>
        <taxon>Vertebrata</taxon>
        <taxon>Euteleostomi</taxon>
        <taxon>Mammalia</taxon>
        <taxon>Eutheria</taxon>
        <taxon>Laurasiatheria</taxon>
        <taxon>Chiroptera</taxon>
        <taxon>Yinpterochiroptera</taxon>
        <taxon>Pteropodoidea</taxon>
        <taxon>Pteropodidae</taxon>
        <taxon>Rousettinae</taxon>
        <taxon>Rousettus</taxon>
    </lineage>
</organism>
<sequence length="230" mass="25221">MFSLSLFSICVVSFRKSTGFSYALPRTLLTYVCKYADKELGGYICKIVNCGFLWRRALELLFCVLLPCCLLSFKTTKKYLGKLVKFLKEENKVSAPCVVSSKKYLLFLSDSQRSFSSPGAWQEMKVFHLEPNLSSPGRTKERKTIKRGLKFLLEPEVLNDLKSKYGGGSGNKGHSQSKDALREGVLCGEGRPGQGSGGRGFGSTSSNTKPLTLPAGIAACLLASVSYLIK</sequence>
<keyword evidence="3" id="KW-1185">Reference proteome</keyword>
<evidence type="ECO:0000256" key="1">
    <source>
        <dbReference type="SAM" id="MobiDB-lite"/>
    </source>
</evidence>
<accession>A0A7J8BF55</accession>
<name>A0A7J8BF55_ROUAE</name>
<protein>
    <submittedName>
        <fullName evidence="2">Uncharacterized protein</fullName>
    </submittedName>
</protein>
<feature type="region of interest" description="Disordered" evidence="1">
    <location>
        <begin position="186"/>
        <end position="206"/>
    </location>
</feature>
<reference evidence="2 3" key="1">
    <citation type="journal article" date="2020" name="Nature">
        <title>Six reference-quality genomes reveal evolution of bat adaptations.</title>
        <authorList>
            <person name="Jebb D."/>
            <person name="Huang Z."/>
            <person name="Pippel M."/>
            <person name="Hughes G.M."/>
            <person name="Lavrichenko K."/>
            <person name="Devanna P."/>
            <person name="Winkler S."/>
            <person name="Jermiin L.S."/>
            <person name="Skirmuntt E.C."/>
            <person name="Katzourakis A."/>
            <person name="Burkitt-Gray L."/>
            <person name="Ray D.A."/>
            <person name="Sullivan K.A.M."/>
            <person name="Roscito J.G."/>
            <person name="Kirilenko B.M."/>
            <person name="Davalos L.M."/>
            <person name="Corthals A.P."/>
            <person name="Power M.L."/>
            <person name="Jones G."/>
            <person name="Ransome R.D."/>
            <person name="Dechmann D.K.N."/>
            <person name="Locatelli A.G."/>
            <person name="Puechmaille S.J."/>
            <person name="Fedrigo O."/>
            <person name="Jarvis E.D."/>
            <person name="Hiller M."/>
            <person name="Vernes S.C."/>
            <person name="Myers E.W."/>
            <person name="Teeling E.C."/>
        </authorList>
    </citation>
    <scope>NUCLEOTIDE SEQUENCE [LARGE SCALE GENOMIC DNA]</scope>
    <source>
        <strain evidence="2">MRouAeg1</strain>
        <tissue evidence="2">Muscle</tissue>
    </source>
</reference>